<reference evidence="4" key="1">
    <citation type="submission" date="2016-10" db="EMBL/GenBank/DDBJ databases">
        <authorList>
            <person name="Varghese N."/>
            <person name="Submissions S."/>
        </authorList>
    </citation>
    <scope>NUCLEOTIDE SEQUENCE [LARGE SCALE GENOMIC DNA]</scope>
    <source>
        <strain evidence="4">DSM 217</strain>
    </source>
</reference>
<name>A0A1H3DCZ5_THIRO</name>
<feature type="domain" description="Zinc finger CHC2-type" evidence="2">
    <location>
        <begin position="73"/>
        <end position="126"/>
    </location>
</feature>
<dbReference type="GO" id="GO:0003677">
    <property type="term" value="F:DNA binding"/>
    <property type="evidence" value="ECO:0007669"/>
    <property type="project" value="InterPro"/>
</dbReference>
<feature type="region of interest" description="Disordered" evidence="1">
    <location>
        <begin position="408"/>
        <end position="432"/>
    </location>
</feature>
<dbReference type="SMART" id="SM00400">
    <property type="entry name" value="ZnF_CHCC"/>
    <property type="match status" value="1"/>
</dbReference>
<dbReference type="InterPro" id="IPR002694">
    <property type="entry name" value="Znf_CHC2"/>
</dbReference>
<dbReference type="AlphaFoldDB" id="A0A1H3DCZ5"/>
<feature type="region of interest" description="Disordered" evidence="1">
    <location>
        <begin position="375"/>
        <end position="394"/>
    </location>
</feature>
<dbReference type="GO" id="GO:0008270">
    <property type="term" value="F:zinc ion binding"/>
    <property type="evidence" value="ECO:0007669"/>
    <property type="project" value="InterPro"/>
</dbReference>
<keyword evidence="4" id="KW-1185">Reference proteome</keyword>
<organism evidence="3 4">
    <name type="scientific">Thiocapsa roseopersicina</name>
    <dbReference type="NCBI Taxonomy" id="1058"/>
    <lineage>
        <taxon>Bacteria</taxon>
        <taxon>Pseudomonadati</taxon>
        <taxon>Pseudomonadota</taxon>
        <taxon>Gammaproteobacteria</taxon>
        <taxon>Chromatiales</taxon>
        <taxon>Chromatiaceae</taxon>
        <taxon>Thiocapsa</taxon>
    </lineage>
</organism>
<dbReference type="STRING" id="1058.SAMN05421783_14612"/>
<dbReference type="Gene3D" id="3.90.580.10">
    <property type="entry name" value="Zinc finger, CHC2-type domain"/>
    <property type="match status" value="1"/>
</dbReference>
<protein>
    <submittedName>
        <fullName evidence="3">Uncharcterized protein, DUF927 family</fullName>
    </submittedName>
</protein>
<dbReference type="SUPFAM" id="SSF57783">
    <property type="entry name" value="Zinc beta-ribbon"/>
    <property type="match status" value="1"/>
</dbReference>
<evidence type="ECO:0000256" key="1">
    <source>
        <dbReference type="SAM" id="MobiDB-lite"/>
    </source>
</evidence>
<feature type="region of interest" description="Disordered" evidence="1">
    <location>
        <begin position="131"/>
        <end position="157"/>
    </location>
</feature>
<gene>
    <name evidence="3" type="ORF">SAMN05421783_14612</name>
</gene>
<dbReference type="GO" id="GO:0003899">
    <property type="term" value="F:DNA-directed RNA polymerase activity"/>
    <property type="evidence" value="ECO:0007669"/>
    <property type="project" value="InterPro"/>
</dbReference>
<feature type="compositionally biased region" description="Basic and acidic residues" evidence="1">
    <location>
        <begin position="1"/>
        <end position="15"/>
    </location>
</feature>
<evidence type="ECO:0000313" key="4">
    <source>
        <dbReference type="Proteomes" id="UP000198816"/>
    </source>
</evidence>
<dbReference type="OrthoDB" id="784829at2"/>
<dbReference type="InterPro" id="IPR009270">
    <property type="entry name" value="DUF927"/>
</dbReference>
<evidence type="ECO:0000259" key="2">
    <source>
        <dbReference type="SMART" id="SM00400"/>
    </source>
</evidence>
<proteinExistence type="predicted"/>
<accession>A0A1H3DCZ5</accession>
<dbReference type="Proteomes" id="UP000198816">
    <property type="component" value="Unassembled WGS sequence"/>
</dbReference>
<feature type="region of interest" description="Disordered" evidence="1">
    <location>
        <begin position="1"/>
        <end position="39"/>
    </location>
</feature>
<dbReference type="Pfam" id="PF01807">
    <property type="entry name" value="Zn_ribbon_DnaG"/>
    <property type="match status" value="1"/>
</dbReference>
<dbReference type="GO" id="GO:0006260">
    <property type="term" value="P:DNA replication"/>
    <property type="evidence" value="ECO:0007669"/>
    <property type="project" value="InterPro"/>
</dbReference>
<dbReference type="EMBL" id="FNNZ01000046">
    <property type="protein sequence ID" value="SDX64018.1"/>
    <property type="molecule type" value="Genomic_DNA"/>
</dbReference>
<sequence length="986" mass="106259">MEPEKQSARRDDRAKKPNKTKSNPATQRDQPRRLPTPSELKRLIDAAEFYRRELPAGTPLRAGRDGWTKNVPCPFPHHDDATGSFGVNLTTGAYRCFGCGENGGSTFDYKMNRYGLDMDGTRAELADQWGIEPGRTPATTRPSRPAAAPEAPRPAPAPAVAIPTEALASRPQAHPKHGAPSATWEYRDAGGRPLCYVLRFDPAKGRKLFAPLTWTPAAGWQWKAPAEPRPLYGLDRLAAHPEAPALLTEGEKAAVASAALFPAAVPIATMNGAQSPNKADWSPLAGRSVLIWPDHDDPGTKYAQAAARLALAAGARSVGILDLAGMATDPATGEPRELPQGWDAANASADGWTVETIAAAARWQPFAIEAAEAPVPTPQARNREPETPADDVLPFGFERRPGGIYFIKSGGPKGGRKGGDKPLSGTGGDDGTPVYICPPMRVLAITRDDRGESFGRLIAFRDLDGLERQEAIEDKERQGSGDALRARLAGLGFEVSTHPEARRLFLELFRRCTPPKRARTTSRTGWTPDGAAFVLPDRVLGGGPEPVILTVEGERPAFGTRGTLDDWRGTIGRWCVGNSRLTFAVAVSFAAPLLKMVDAESGIFHFRGMSTDASSSGKTTIQRAAASVYGSRDYLQRWRTTDNALEALAELHNDACLILDELNQIEPQAAGESAYLLGNGAGKNRLDRTASGRPIKRWRLLCLSSGEIGLVEHMASIQKKTRAGQSVRMVEIPADAGAGFGCFENLHEFSDGAAFSVALCDSAAAAYGTPLIAHVENLLANRAALPAAIARHRDAFVLRVLETIENPPGQVRRVAARFGLVAVGGELATQAGITGWVPGAAAEAAARCFRDWLDARGGAVPAEERDLLGQVRLFFEQHSNRFRWKSRLLDDHAPEIPRAVGFKDGGSGGLVFYLMPETFRTEVVEGYDPVDAARVLIRHKMLKPGADGRSTQKLRFPGFRGTVRVYVFELDTPNQDAAEVPADARS</sequence>
<evidence type="ECO:0000313" key="3">
    <source>
        <dbReference type="EMBL" id="SDX64018.1"/>
    </source>
</evidence>
<feature type="compositionally biased region" description="Low complexity" evidence="1">
    <location>
        <begin position="133"/>
        <end position="150"/>
    </location>
</feature>
<dbReference type="InterPro" id="IPR036977">
    <property type="entry name" value="DNA_primase_Znf_CHC2"/>
</dbReference>
<dbReference type="Pfam" id="PF06048">
    <property type="entry name" value="DUF927"/>
    <property type="match status" value="1"/>
</dbReference>